<feature type="domain" description="MmeI-like helicase spacer" evidence="7">
    <location>
        <begin position="249"/>
        <end position="320"/>
    </location>
</feature>
<dbReference type="OrthoDB" id="9806213at2"/>
<dbReference type="GO" id="GO:0003676">
    <property type="term" value="F:nucleic acid binding"/>
    <property type="evidence" value="ECO:0007669"/>
    <property type="project" value="InterPro"/>
</dbReference>
<protein>
    <recommendedName>
        <fullName evidence="1">site-specific DNA-methyltransferase (adenine-specific)</fullName>
        <ecNumber evidence="1">2.1.1.72</ecNumber>
    </recommendedName>
</protein>
<evidence type="ECO:0000259" key="6">
    <source>
        <dbReference type="Pfam" id="PF20464"/>
    </source>
</evidence>
<dbReference type="InterPro" id="IPR046820">
    <property type="entry name" value="MmeI_TRD"/>
</dbReference>
<organism evidence="10 11">
    <name type="scientific">Rhodopseudomonas palustris</name>
    <dbReference type="NCBI Taxonomy" id="1076"/>
    <lineage>
        <taxon>Bacteria</taxon>
        <taxon>Pseudomonadati</taxon>
        <taxon>Pseudomonadota</taxon>
        <taxon>Alphaproteobacteria</taxon>
        <taxon>Hyphomicrobiales</taxon>
        <taxon>Nitrobacteraceae</taxon>
        <taxon>Rhodopseudomonas</taxon>
    </lineage>
</organism>
<keyword evidence="3 10" id="KW-0808">Transferase</keyword>
<dbReference type="PANTHER" id="PTHR33841">
    <property type="entry name" value="DNA METHYLTRANSFERASE YEEA-RELATED"/>
    <property type="match status" value="1"/>
</dbReference>
<evidence type="ECO:0000256" key="3">
    <source>
        <dbReference type="ARBA" id="ARBA00022679"/>
    </source>
</evidence>
<dbReference type="PRINTS" id="PR00507">
    <property type="entry name" value="N12N6MTFRASE"/>
</dbReference>
<dbReference type="InterPro" id="IPR029063">
    <property type="entry name" value="SAM-dependent_MTases_sf"/>
</dbReference>
<feature type="compositionally biased region" description="Polar residues" evidence="5">
    <location>
        <begin position="971"/>
        <end position="984"/>
    </location>
</feature>
<dbReference type="RefSeq" id="WP_119858252.1">
    <property type="nucleotide sequence ID" value="NZ_QYYD01000021.1"/>
</dbReference>
<dbReference type="Pfam" id="PF20465">
    <property type="entry name" value="MmeI_hel"/>
    <property type="match status" value="1"/>
</dbReference>
<comment type="catalytic activity">
    <reaction evidence="4">
        <text>a 2'-deoxyadenosine in DNA + S-adenosyl-L-methionine = an N(6)-methyl-2'-deoxyadenosine in DNA + S-adenosyl-L-homocysteine + H(+)</text>
        <dbReference type="Rhea" id="RHEA:15197"/>
        <dbReference type="Rhea" id="RHEA-COMP:12418"/>
        <dbReference type="Rhea" id="RHEA-COMP:12419"/>
        <dbReference type="ChEBI" id="CHEBI:15378"/>
        <dbReference type="ChEBI" id="CHEBI:57856"/>
        <dbReference type="ChEBI" id="CHEBI:59789"/>
        <dbReference type="ChEBI" id="CHEBI:90615"/>
        <dbReference type="ChEBI" id="CHEBI:90616"/>
        <dbReference type="EC" id="2.1.1.72"/>
    </reaction>
</comment>
<dbReference type="PROSITE" id="PS00092">
    <property type="entry name" value="N6_MTASE"/>
    <property type="match status" value="1"/>
</dbReference>
<dbReference type="Gene3D" id="3.40.50.150">
    <property type="entry name" value="Vaccinia Virus protein VP39"/>
    <property type="match status" value="1"/>
</dbReference>
<dbReference type="PANTHER" id="PTHR33841:SF1">
    <property type="entry name" value="DNA METHYLTRANSFERASE A"/>
    <property type="match status" value="1"/>
</dbReference>
<dbReference type="Pfam" id="PF20464">
    <property type="entry name" value="MmeI_N"/>
    <property type="match status" value="1"/>
</dbReference>
<evidence type="ECO:0000259" key="9">
    <source>
        <dbReference type="Pfam" id="PF20473"/>
    </source>
</evidence>
<dbReference type="GO" id="GO:0032259">
    <property type="term" value="P:methylation"/>
    <property type="evidence" value="ECO:0007669"/>
    <property type="project" value="UniProtKB-KW"/>
</dbReference>
<dbReference type="EMBL" id="QYYD01000021">
    <property type="protein sequence ID" value="RJF69844.1"/>
    <property type="molecule type" value="Genomic_DNA"/>
</dbReference>
<evidence type="ECO:0000256" key="5">
    <source>
        <dbReference type="SAM" id="MobiDB-lite"/>
    </source>
</evidence>
<feature type="domain" description="MmeI-like DNA-methyltransferase" evidence="9">
    <location>
        <begin position="414"/>
        <end position="676"/>
    </location>
</feature>
<proteinExistence type="predicted"/>
<dbReference type="Proteomes" id="UP000285523">
    <property type="component" value="Unassembled WGS sequence"/>
</dbReference>
<dbReference type="AlphaFoldDB" id="A0A418V1T0"/>
<evidence type="ECO:0000313" key="10">
    <source>
        <dbReference type="EMBL" id="RJF69844.1"/>
    </source>
</evidence>
<gene>
    <name evidence="10" type="ORF">D4Q52_19510</name>
</gene>
<dbReference type="InterPro" id="IPR046819">
    <property type="entry name" value="MmeI_hel"/>
</dbReference>
<dbReference type="Pfam" id="PF20473">
    <property type="entry name" value="MmeI_Mtase"/>
    <property type="match status" value="1"/>
</dbReference>
<comment type="caution">
    <text evidence="10">The sequence shown here is derived from an EMBL/GenBank/DDBJ whole genome shotgun (WGS) entry which is preliminary data.</text>
</comment>
<name>A0A418V1T0_RHOPL</name>
<reference evidence="10 11" key="1">
    <citation type="submission" date="2018-09" db="EMBL/GenBank/DDBJ databases">
        <title>Draft genome sequence of Rhodopseudomonas palustris 2.1.18.</title>
        <authorList>
            <person name="Robertson S.L."/>
            <person name="Meyer T.E."/>
            <person name="Kyndt J.A."/>
        </authorList>
    </citation>
    <scope>NUCLEOTIDE SEQUENCE [LARGE SCALE GENOMIC DNA]</scope>
    <source>
        <strain evidence="10 11">2.1.18</strain>
    </source>
</reference>
<evidence type="ECO:0000259" key="7">
    <source>
        <dbReference type="Pfam" id="PF20465"/>
    </source>
</evidence>
<evidence type="ECO:0000313" key="11">
    <source>
        <dbReference type="Proteomes" id="UP000285523"/>
    </source>
</evidence>
<keyword evidence="2 10" id="KW-0489">Methyltransferase</keyword>
<accession>A0A418V1T0</accession>
<feature type="domain" description="MmeI-like target recognition" evidence="8">
    <location>
        <begin position="742"/>
        <end position="920"/>
    </location>
</feature>
<feature type="region of interest" description="Disordered" evidence="5">
    <location>
        <begin position="101"/>
        <end position="123"/>
    </location>
</feature>
<dbReference type="EC" id="2.1.1.72" evidence="1"/>
<dbReference type="GO" id="GO:0009007">
    <property type="term" value="F:site-specific DNA-methyltransferase (adenine-specific) activity"/>
    <property type="evidence" value="ECO:0007669"/>
    <property type="project" value="UniProtKB-EC"/>
</dbReference>
<sequence length="1189" mass="131847">MASLGCSDGNSSVSSIEQFIARWQGREGGQERANYVSFLTELIALLGLPRPDPADATHEHNDYVFERAVKKAAEDTTSYGRIDLYKKNSFVLEAKQSRWQGQKKEVSNPSAAVGTDTAGATRGRRGADRAWDVLMLNAKRQAEEYARALPASHGWPPFILVCDVGHCIEVYADFTGQGKNYTQFPDRQSFRIYLEDLRDDVVRERLRKIWLEPQALDPAQQSARVTRDIAKRLAQVSVALEKQNYAADDVAMFLMRCLFTMFAEDVGLLPDKSFKHLLEDCERNPEAFVHDVGQLWEAMDTGQWAHALKTKVKKFNGEFFKSRAALPLGGAEIGKLREAAEYNWNDVDPSIFGTLLEQALDPTERKKLGAHYTPRAYVERLVIATIIEPLREDWRNVQATAETLRGAGDLAAAAAAVQAFHDKLCETRVLDPACGTGNFLYVSLELMKRLEGEVLEALLDLGGQEALRGLGSHSVDPHQFLGLEINPRAAAIAELVLWIGYLQWHFRTKGAPPDEPILRAFKNIKVKNAVLDWGGAPLPKIVDGKETYPNPRRPDWPAAEFIVGNPPFIGGKDIRARVPYAEALWAAHAHMNESADFVMYWWDRAAELLTRKGAVLRRFGFVTTNSISQVFQRRVMEKHLKAKKPISLIMAIPDHPWTKATPDAAAVRIAMTVGVAGTHEGVLHEVTQESKLDTDSPEISLKPFVGMINSDITIGSDVTLTASLEANEGICSPGVKLHGAGFLVTPVEADHLGLRKRSGLDAVIKRYRNGRDLMARARELMAIDLDGYDIDEVRKQFPEVYQHLLTRVKPERDRNNEEYRRVNWWLFGRRNTLMRGFTSELQRYIATVETAKHRVFQFLDASILPDNMLVAIGSDDAAVLGILSSRIHVVWALRAGGWLGVGNDPRYSKSRCFDPFPFPDANPIQKQTIRVIAEELDAHRKRVLAEHPHLTLTGLYNVLERIKAGAVPHAQPSSPGLSRGSTPSGRARKKGVDGRDEPGHDGEIGVRSPGVEGNVLTPDEQRIFDDGLVLILKELHDRLDVAVAEAYGWPADLSDDEILARLVALNKERAAEEKRGLVRWLRPDYQIPRFAKGVDQQAAKEEGAQIAASLDLGETKQKQSFPAGAVEQTAAVFAALAAAAGPLDAKALAAQFKRTKTTEKKIAEVLASLARLGYVASADGVTFALRRVA</sequence>
<evidence type="ECO:0000256" key="4">
    <source>
        <dbReference type="ARBA" id="ARBA00047942"/>
    </source>
</evidence>
<evidence type="ECO:0000256" key="2">
    <source>
        <dbReference type="ARBA" id="ARBA00022603"/>
    </source>
</evidence>
<dbReference type="Pfam" id="PF20466">
    <property type="entry name" value="MmeI_TRD"/>
    <property type="match status" value="1"/>
</dbReference>
<dbReference type="InterPro" id="IPR050953">
    <property type="entry name" value="N4_N6_ade-DNA_methylase"/>
</dbReference>
<dbReference type="InterPro" id="IPR046817">
    <property type="entry name" value="MmeI_N"/>
</dbReference>
<evidence type="ECO:0000259" key="8">
    <source>
        <dbReference type="Pfam" id="PF20466"/>
    </source>
</evidence>
<feature type="compositionally biased region" description="Basic and acidic residues" evidence="5">
    <location>
        <begin position="990"/>
        <end position="1004"/>
    </location>
</feature>
<feature type="domain" description="MmeI-like N-terminal" evidence="6">
    <location>
        <begin position="15"/>
        <end position="243"/>
    </location>
</feature>
<dbReference type="InterPro" id="IPR046816">
    <property type="entry name" value="MmeI_Mtase"/>
</dbReference>
<evidence type="ECO:0000256" key="1">
    <source>
        <dbReference type="ARBA" id="ARBA00011900"/>
    </source>
</evidence>
<feature type="region of interest" description="Disordered" evidence="5">
    <location>
        <begin position="966"/>
        <end position="1017"/>
    </location>
</feature>
<dbReference type="SUPFAM" id="SSF53335">
    <property type="entry name" value="S-adenosyl-L-methionine-dependent methyltransferases"/>
    <property type="match status" value="1"/>
</dbReference>
<dbReference type="InterPro" id="IPR002052">
    <property type="entry name" value="DNA_methylase_N6_adenine_CS"/>
</dbReference>